<evidence type="ECO:0008006" key="4">
    <source>
        <dbReference type="Google" id="ProtNLM"/>
    </source>
</evidence>
<dbReference type="RefSeq" id="WP_220228932.1">
    <property type="nucleotide sequence ID" value="NZ_JAICBX010000002.1"/>
</dbReference>
<gene>
    <name evidence="2" type="ORF">K1W69_13945</name>
</gene>
<dbReference type="EMBL" id="JAICBX010000002">
    <property type="protein sequence ID" value="MBW8638294.1"/>
    <property type="molecule type" value="Genomic_DNA"/>
</dbReference>
<name>A0AAE2ZLQ3_9HYPH</name>
<protein>
    <recommendedName>
        <fullName evidence="4">ABM domain-containing protein</fullName>
    </recommendedName>
</protein>
<comment type="caution">
    <text evidence="2">The sequence shown here is derived from an EMBL/GenBank/DDBJ whole genome shotgun (WGS) entry which is preliminary data.</text>
</comment>
<proteinExistence type="predicted"/>
<evidence type="ECO:0000256" key="1">
    <source>
        <dbReference type="SAM" id="SignalP"/>
    </source>
</evidence>
<reference evidence="2" key="1">
    <citation type="submission" date="2021-08" db="EMBL/GenBank/DDBJ databases">
        <title>Hoeflea bacterium WL0058 sp. nov., isolated from the sediment.</title>
        <authorList>
            <person name="Wang L."/>
            <person name="Zhang D."/>
        </authorList>
    </citation>
    <scope>NUCLEOTIDE SEQUENCE</scope>
    <source>
        <strain evidence="2">WL0058</strain>
    </source>
</reference>
<evidence type="ECO:0000313" key="3">
    <source>
        <dbReference type="Proteomes" id="UP001196509"/>
    </source>
</evidence>
<evidence type="ECO:0000313" key="2">
    <source>
        <dbReference type="EMBL" id="MBW8638294.1"/>
    </source>
</evidence>
<keyword evidence="3" id="KW-1185">Reference proteome</keyword>
<organism evidence="2 3">
    <name type="scientific">Flavimaribacter sediminis</name>
    <dbReference type="NCBI Taxonomy" id="2865987"/>
    <lineage>
        <taxon>Bacteria</taxon>
        <taxon>Pseudomonadati</taxon>
        <taxon>Pseudomonadota</taxon>
        <taxon>Alphaproteobacteria</taxon>
        <taxon>Hyphomicrobiales</taxon>
        <taxon>Rhizobiaceae</taxon>
        <taxon>Flavimaribacter</taxon>
    </lineage>
</organism>
<sequence length="137" mass="15291">MKPRLFLAAAFLFATSWAAAPAFAQESLLIPDEGDPVIVYTHKFKPADFEAGKKLVIDGFTEAINDHGLDRLIFFLVDEHASEVVAISIFPDEEAMQAWQAAGVRHKVLEELEGARRQPLIFQHFVLESMHSINNGD</sequence>
<accession>A0AAE2ZLQ3</accession>
<keyword evidence="1" id="KW-0732">Signal</keyword>
<dbReference type="Proteomes" id="UP001196509">
    <property type="component" value="Unassembled WGS sequence"/>
</dbReference>
<feature type="chain" id="PRO_5041959800" description="ABM domain-containing protein" evidence="1">
    <location>
        <begin position="25"/>
        <end position="137"/>
    </location>
</feature>
<dbReference type="AlphaFoldDB" id="A0AAE2ZLQ3"/>
<feature type="signal peptide" evidence="1">
    <location>
        <begin position="1"/>
        <end position="24"/>
    </location>
</feature>